<evidence type="ECO:0000256" key="5">
    <source>
        <dbReference type="ARBA" id="ARBA00023098"/>
    </source>
</evidence>
<proteinExistence type="inferred from homology"/>
<accession>M1Z7C6</accession>
<dbReference type="RefSeq" id="WP_005583355.1">
    <property type="nucleotide sequence ID" value="NZ_LT669839.1"/>
</dbReference>
<dbReference type="GO" id="GO:0008654">
    <property type="term" value="P:phospholipid biosynthetic process"/>
    <property type="evidence" value="ECO:0007669"/>
    <property type="project" value="UniProtKB-KW"/>
</dbReference>
<dbReference type="PANTHER" id="PTHR30100">
    <property type="entry name" value="FATTY ACID/PHOSPHOLIPID SYNTHESIS PROTEIN PLSX"/>
    <property type="match status" value="1"/>
</dbReference>
<keyword evidence="5 10" id="KW-0443">Lipid metabolism</keyword>
<keyword evidence="2 10" id="KW-0963">Cytoplasm</keyword>
<dbReference type="InterPro" id="IPR012281">
    <property type="entry name" value="Phospholipid_synth_PlsX-like"/>
</dbReference>
<comment type="similarity">
    <text evidence="10">Belongs to the PlsX family.</text>
</comment>
<organism evidence="11 12">
    <name type="scientific">[Clostridium] ultunense Esp</name>
    <dbReference type="NCBI Taxonomy" id="1288971"/>
    <lineage>
        <taxon>Bacteria</taxon>
        <taxon>Bacillati</taxon>
        <taxon>Bacillota</taxon>
        <taxon>Tissierellia</taxon>
        <taxon>Tissierellales</taxon>
        <taxon>Tepidimicrobiaceae</taxon>
        <taxon>Schnuerera</taxon>
    </lineage>
</organism>
<dbReference type="Proteomes" id="UP000245423">
    <property type="component" value="Chromosome 1"/>
</dbReference>
<dbReference type="EMBL" id="LT669839">
    <property type="protein sequence ID" value="SHD76982.1"/>
    <property type="molecule type" value="Genomic_DNA"/>
</dbReference>
<sequence>MKIIVDGMGGDNSPEAAVKGSVDAVKELGLNIIIVGRKEIIERELSKYEVPNGTIDIINAKEVISNDEEPVLAIRRKKDSSMVIGLKALVEGIGDGFVSAGSTGALLTGGLFIVKRIMGIERAALATVYPTTKGISFLLDVGANVDCKPEYLKQFAIMGSVYSEKVLGVKEPKIGLANIGAEKGKGNILVKEAYDLMEDLDINFIGNVEVRDVPNGIADVIVCDGFVGNVILKLTEGMAKALFSSLKEEFTKSLQSKFGALMLKSQLKSFKGRLDYREYGGAPLLGLKQPVVKAHGSSDAFAIKNAIRQVKNFIEMDVINIIEKDINVIEKN</sequence>
<reference evidence="11 12" key="1">
    <citation type="submission" date="2016-11" db="EMBL/GenBank/DDBJ databases">
        <authorList>
            <person name="Manzoor S."/>
        </authorList>
    </citation>
    <scope>NUCLEOTIDE SEQUENCE [LARGE SCALE GENOMIC DNA]</scope>
    <source>
        <strain evidence="11">Clostridium ultunense strain Esp</strain>
    </source>
</reference>
<keyword evidence="3 10" id="KW-0444">Lipid biosynthesis</keyword>
<evidence type="ECO:0000313" key="12">
    <source>
        <dbReference type="Proteomes" id="UP000245423"/>
    </source>
</evidence>
<dbReference type="HOGENOM" id="CLU_039379_1_1_9"/>
<protein>
    <recommendedName>
        <fullName evidence="8 10">Phosphate acyltransferase</fullName>
        <ecNumber evidence="8 10">2.3.1.274</ecNumber>
    </recommendedName>
    <alternativeName>
        <fullName evidence="10">Acyl-ACP phosphotransacylase</fullName>
    </alternativeName>
    <alternativeName>
        <fullName evidence="10">Acyl-[acyl-carrier-protein]--phosphate acyltransferase</fullName>
    </alternativeName>
    <alternativeName>
        <fullName evidence="10">Phosphate-acyl-ACP acyltransferase</fullName>
    </alternativeName>
</protein>
<dbReference type="InterPro" id="IPR003664">
    <property type="entry name" value="FA_synthesis"/>
</dbReference>
<comment type="subcellular location">
    <subcellularLocation>
        <location evidence="10">Cytoplasm</location>
    </subcellularLocation>
    <text evidence="10">Associated with the membrane possibly through PlsY.</text>
</comment>
<dbReference type="GO" id="GO:0005737">
    <property type="term" value="C:cytoplasm"/>
    <property type="evidence" value="ECO:0007669"/>
    <property type="project" value="UniProtKB-SubCell"/>
</dbReference>
<keyword evidence="12" id="KW-1185">Reference proteome</keyword>
<evidence type="ECO:0000256" key="9">
    <source>
        <dbReference type="ARBA" id="ARBA00046608"/>
    </source>
</evidence>
<dbReference type="SUPFAM" id="SSF53659">
    <property type="entry name" value="Isocitrate/Isopropylmalate dehydrogenase-like"/>
    <property type="match status" value="1"/>
</dbReference>
<keyword evidence="4 10" id="KW-0808">Transferase</keyword>
<dbReference type="OrthoDB" id="9806408at2"/>
<evidence type="ECO:0000256" key="1">
    <source>
        <dbReference type="ARBA" id="ARBA00001232"/>
    </source>
</evidence>
<keyword evidence="6 10" id="KW-0594">Phospholipid biosynthesis</keyword>
<dbReference type="PANTHER" id="PTHR30100:SF1">
    <property type="entry name" value="PHOSPHATE ACYLTRANSFERASE"/>
    <property type="match status" value="1"/>
</dbReference>
<dbReference type="Pfam" id="PF02504">
    <property type="entry name" value="FA_synthesis"/>
    <property type="match status" value="1"/>
</dbReference>
<comment type="pathway">
    <text evidence="10">Lipid metabolism; phospholipid metabolism.</text>
</comment>
<dbReference type="HAMAP" id="MF_00019">
    <property type="entry name" value="PlsX"/>
    <property type="match status" value="1"/>
</dbReference>
<evidence type="ECO:0000256" key="4">
    <source>
        <dbReference type="ARBA" id="ARBA00022679"/>
    </source>
</evidence>
<evidence type="ECO:0000256" key="10">
    <source>
        <dbReference type="HAMAP-Rule" id="MF_00019"/>
    </source>
</evidence>
<comment type="subunit">
    <text evidence="9 10">Homodimer. Probably interacts with PlsY.</text>
</comment>
<dbReference type="PIRSF" id="PIRSF002465">
    <property type="entry name" value="Phsphlp_syn_PlsX"/>
    <property type="match status" value="1"/>
</dbReference>
<keyword evidence="7 10" id="KW-1208">Phospholipid metabolism</keyword>
<comment type="catalytic activity">
    <reaction evidence="1 10">
        <text>a fatty acyl-[ACP] + phosphate = an acyl phosphate + holo-[ACP]</text>
        <dbReference type="Rhea" id="RHEA:42292"/>
        <dbReference type="Rhea" id="RHEA-COMP:9685"/>
        <dbReference type="Rhea" id="RHEA-COMP:14125"/>
        <dbReference type="ChEBI" id="CHEBI:43474"/>
        <dbReference type="ChEBI" id="CHEBI:59918"/>
        <dbReference type="ChEBI" id="CHEBI:64479"/>
        <dbReference type="ChEBI" id="CHEBI:138651"/>
        <dbReference type="EC" id="2.3.1.274"/>
    </reaction>
</comment>
<dbReference type="EC" id="2.3.1.274" evidence="8 10"/>
<dbReference type="GO" id="GO:0006633">
    <property type="term" value="P:fatty acid biosynthetic process"/>
    <property type="evidence" value="ECO:0007669"/>
    <property type="project" value="UniProtKB-UniRule"/>
</dbReference>
<dbReference type="NCBIfam" id="TIGR00182">
    <property type="entry name" value="plsX"/>
    <property type="match status" value="1"/>
</dbReference>
<dbReference type="UniPathway" id="UPA00085"/>
<dbReference type="AlphaFoldDB" id="M1Z7C6"/>
<comment type="function">
    <text evidence="10">Catalyzes the reversible formation of acyl-phosphate (acyl-PO(4)) from acyl-[acyl-carrier-protein] (acyl-ACP). This enzyme utilizes acyl-ACP as fatty acyl donor, but not acyl-CoA.</text>
</comment>
<keyword evidence="11" id="KW-0012">Acyltransferase</keyword>
<evidence type="ECO:0000313" key="11">
    <source>
        <dbReference type="EMBL" id="SHD76982.1"/>
    </source>
</evidence>
<dbReference type="GO" id="GO:0043811">
    <property type="term" value="F:phosphate:acyl-[acyl carrier protein] acyltransferase activity"/>
    <property type="evidence" value="ECO:0007669"/>
    <property type="project" value="UniProtKB-UniRule"/>
</dbReference>
<evidence type="ECO:0000256" key="8">
    <source>
        <dbReference type="ARBA" id="ARBA00024069"/>
    </source>
</evidence>
<dbReference type="Gene3D" id="3.40.718.10">
    <property type="entry name" value="Isopropylmalate Dehydrogenase"/>
    <property type="match status" value="1"/>
</dbReference>
<evidence type="ECO:0000256" key="3">
    <source>
        <dbReference type="ARBA" id="ARBA00022516"/>
    </source>
</evidence>
<name>M1Z7C6_9FIRM</name>
<evidence type="ECO:0000256" key="6">
    <source>
        <dbReference type="ARBA" id="ARBA00023209"/>
    </source>
</evidence>
<gene>
    <name evidence="10 11" type="primary">plsX</name>
    <name evidence="11" type="ORF">CUESP1_1619</name>
</gene>
<evidence type="ECO:0000256" key="2">
    <source>
        <dbReference type="ARBA" id="ARBA00022490"/>
    </source>
</evidence>
<evidence type="ECO:0000256" key="7">
    <source>
        <dbReference type="ARBA" id="ARBA00023264"/>
    </source>
</evidence>